<name>A0A8H7SQW1_9FUNG</name>
<gene>
    <name evidence="1" type="ORF">INT48_000483</name>
</gene>
<evidence type="ECO:0000313" key="1">
    <source>
        <dbReference type="EMBL" id="KAG2234580.1"/>
    </source>
</evidence>
<dbReference type="EMBL" id="JAEPRE010000050">
    <property type="protein sequence ID" value="KAG2234580.1"/>
    <property type="molecule type" value="Genomic_DNA"/>
</dbReference>
<proteinExistence type="predicted"/>
<reference evidence="1" key="1">
    <citation type="submission" date="2021-01" db="EMBL/GenBank/DDBJ databases">
        <title>Metabolic potential, ecology and presence of endohyphal bacteria is reflected in genomic diversity of Mucoromycotina.</title>
        <authorList>
            <person name="Muszewska A."/>
            <person name="Okrasinska A."/>
            <person name="Steczkiewicz K."/>
            <person name="Drgas O."/>
            <person name="Orlowska M."/>
            <person name="Perlinska-Lenart U."/>
            <person name="Aleksandrzak-Piekarczyk T."/>
            <person name="Szatraj K."/>
            <person name="Zielenkiewicz U."/>
            <person name="Pilsyk S."/>
            <person name="Malc E."/>
            <person name="Mieczkowski P."/>
            <person name="Kruszewska J.S."/>
            <person name="Biernat P."/>
            <person name="Pawlowska J."/>
        </authorList>
    </citation>
    <scope>NUCLEOTIDE SEQUENCE</scope>
    <source>
        <strain evidence="1">WA0000018081</strain>
    </source>
</reference>
<comment type="caution">
    <text evidence="1">The sequence shown here is derived from an EMBL/GenBank/DDBJ whole genome shotgun (WGS) entry which is preliminary data.</text>
</comment>
<accession>A0A8H7SQW1</accession>
<protein>
    <submittedName>
        <fullName evidence="1">Uncharacterized protein</fullName>
    </submittedName>
</protein>
<dbReference type="AlphaFoldDB" id="A0A8H7SQW1"/>
<organism evidence="1 2">
    <name type="scientific">Thamnidium elegans</name>
    <dbReference type="NCBI Taxonomy" id="101142"/>
    <lineage>
        <taxon>Eukaryota</taxon>
        <taxon>Fungi</taxon>
        <taxon>Fungi incertae sedis</taxon>
        <taxon>Mucoromycota</taxon>
        <taxon>Mucoromycotina</taxon>
        <taxon>Mucoromycetes</taxon>
        <taxon>Mucorales</taxon>
        <taxon>Mucorineae</taxon>
        <taxon>Mucoraceae</taxon>
        <taxon>Thamnidium</taxon>
    </lineage>
</organism>
<evidence type="ECO:0000313" key="2">
    <source>
        <dbReference type="Proteomes" id="UP000613177"/>
    </source>
</evidence>
<sequence length="139" mass="16262">MKRYEVYFLFWKNHNFDSALLPNTTDLTVQTTTGFSPDIENVNEDRFTPVVISIQKEVCRASMLEVIRYSTLVYRKYKLLPTVLIIFSKYYSSLDDCEVNINIDSPFTRIESKFWAQDCLLFLPDSVNTPVNSKPTRLQ</sequence>
<keyword evidence="2" id="KW-1185">Reference proteome</keyword>
<dbReference type="Proteomes" id="UP000613177">
    <property type="component" value="Unassembled WGS sequence"/>
</dbReference>